<dbReference type="Gene3D" id="1.25.40.10">
    <property type="entry name" value="Tetratricopeptide repeat domain"/>
    <property type="match status" value="1"/>
</dbReference>
<organism evidence="1">
    <name type="scientific">Noctiluca scintillans</name>
    <name type="common">Sea sparkle</name>
    <name type="synonym">Red tide dinoflagellate</name>
    <dbReference type="NCBI Taxonomy" id="2966"/>
    <lineage>
        <taxon>Eukaryota</taxon>
        <taxon>Sar</taxon>
        <taxon>Alveolata</taxon>
        <taxon>Dinophyceae</taxon>
        <taxon>Noctilucales</taxon>
        <taxon>Noctilucaceae</taxon>
        <taxon>Noctiluca</taxon>
    </lineage>
</organism>
<dbReference type="InterPro" id="IPR011990">
    <property type="entry name" value="TPR-like_helical_dom_sf"/>
</dbReference>
<proteinExistence type="predicted"/>
<protein>
    <submittedName>
        <fullName evidence="1">Uncharacterized protein</fullName>
    </submittedName>
</protein>
<evidence type="ECO:0000313" key="1">
    <source>
        <dbReference type="EMBL" id="CAD8857072.1"/>
    </source>
</evidence>
<sequence>MPKQQESAPVASIMQALDAKDWRSAVARIDEQRSLGTQLKKPLFSRALHLLASGLEDNLKAEDFGERFRSGKALVDHMCEIFPEERNSDSVVALLARLATRAGQLEAAEALLKGVEKLRLRTCLPVLRAYAEVGARAAAERLYEERVGPLYTDEAELEEGLDDQASLWERILAARVDAWRLSSDGCVLAFQRVLRDVVALRAWIWRGGPLDESLRSAFGTLGWSVAEASPDDDGRCQASGVQLPRAFGEEQLNEVAEELDRLIALECEKKPEKAVSIETFWLEFKQQLAALGQYDVVVDGANVGYHMQNFDGGCFQHRAIEAVRALHAKAGDRVLIVLRKRWTCRETAQIEPNSKRRKGVENPVRVGQEVQAEDQRDLDETLGGSKRRTEVELAKQWRENGSLFISPPVINDDNVAMYVAVAMCRLGSRVQLVTNDFFRDHKVNFSRPLRRWLDRHVSRYALKYVNAENVDEYQKEEEEDVANGAIAVPEALVWPGEGEGPNTFQKVRLFPPLSYMAPANASACGRCWHFPLGNDWVCPRRKREDLNSMAEARARFERTHPTFLVCWDASAFR</sequence>
<dbReference type="Gene3D" id="3.40.50.11980">
    <property type="match status" value="1"/>
</dbReference>
<dbReference type="PANTHER" id="PTHR13547:SF1">
    <property type="entry name" value="MITOCHONDRIAL RIBONUCLEASE P CATALYTIC SUBUNIT"/>
    <property type="match status" value="1"/>
</dbReference>
<accession>A0A7S1FB67</accession>
<reference evidence="1" key="1">
    <citation type="submission" date="2021-01" db="EMBL/GenBank/DDBJ databases">
        <authorList>
            <person name="Corre E."/>
            <person name="Pelletier E."/>
            <person name="Niang G."/>
            <person name="Scheremetjew M."/>
            <person name="Finn R."/>
            <person name="Kale V."/>
            <person name="Holt S."/>
            <person name="Cochrane G."/>
            <person name="Meng A."/>
            <person name="Brown T."/>
            <person name="Cohen L."/>
        </authorList>
    </citation>
    <scope>NUCLEOTIDE SEQUENCE</scope>
</reference>
<dbReference type="PANTHER" id="PTHR13547">
    <property type="match status" value="1"/>
</dbReference>
<name>A0A7S1FB67_NOCSC</name>
<dbReference type="GO" id="GO:0001682">
    <property type="term" value="P:tRNA 5'-leader removal"/>
    <property type="evidence" value="ECO:0007669"/>
    <property type="project" value="TreeGrafter"/>
</dbReference>
<dbReference type="AlphaFoldDB" id="A0A7S1FB67"/>
<gene>
    <name evidence="1" type="ORF">NSCI0253_LOCUS31424</name>
</gene>
<dbReference type="GO" id="GO:0004526">
    <property type="term" value="F:ribonuclease P activity"/>
    <property type="evidence" value="ECO:0007669"/>
    <property type="project" value="TreeGrafter"/>
</dbReference>
<dbReference type="EMBL" id="HBFQ01044338">
    <property type="protein sequence ID" value="CAD8857072.1"/>
    <property type="molecule type" value="Transcribed_RNA"/>
</dbReference>